<dbReference type="PANTHER" id="PTHR44675:SF1">
    <property type="entry name" value="P21-ACTIVATED PROTEIN KINASE-INTERACTING PROTEIN 1"/>
    <property type="match status" value="1"/>
</dbReference>
<evidence type="ECO:0000256" key="4">
    <source>
        <dbReference type="ARBA" id="ARBA00022824"/>
    </source>
</evidence>
<dbReference type="SUPFAM" id="SSF50978">
    <property type="entry name" value="WD40 repeat-like"/>
    <property type="match status" value="1"/>
</dbReference>
<dbReference type="GO" id="GO:0005789">
    <property type="term" value="C:endoplasmic reticulum membrane"/>
    <property type="evidence" value="ECO:0007669"/>
    <property type="project" value="UniProtKB-SubCell"/>
</dbReference>
<dbReference type="Proteomes" id="UP000289323">
    <property type="component" value="Unassembled WGS sequence"/>
</dbReference>
<keyword evidence="3 9" id="KW-0812">Transmembrane</keyword>
<name>A0A446BUU4_9PEZI</name>
<accession>A0A446BUU4</accession>
<comment type="subcellular location">
    <subcellularLocation>
        <location evidence="1">Endoplasmic reticulum membrane</location>
        <topology evidence="1">Multi-pass membrane protein</topology>
    </subcellularLocation>
</comment>
<feature type="compositionally biased region" description="Low complexity" evidence="8">
    <location>
        <begin position="523"/>
        <end position="554"/>
    </location>
</feature>
<evidence type="ECO:0000256" key="7">
    <source>
        <dbReference type="PROSITE-ProRule" id="PRU00221"/>
    </source>
</evidence>
<organism evidence="10 11">
    <name type="scientific">Thermothielavioides terrestris</name>
    <dbReference type="NCBI Taxonomy" id="2587410"/>
    <lineage>
        <taxon>Eukaryota</taxon>
        <taxon>Fungi</taxon>
        <taxon>Dikarya</taxon>
        <taxon>Ascomycota</taxon>
        <taxon>Pezizomycotina</taxon>
        <taxon>Sordariomycetes</taxon>
        <taxon>Sordariomycetidae</taxon>
        <taxon>Sordariales</taxon>
        <taxon>Chaetomiaceae</taxon>
        <taxon>Thermothielavioides</taxon>
    </lineage>
</organism>
<keyword evidence="6 9" id="KW-0472">Membrane</keyword>
<dbReference type="Gene3D" id="2.130.10.10">
    <property type="entry name" value="YVTN repeat-like/Quinoprotein amine dehydrogenase"/>
    <property type="match status" value="2"/>
</dbReference>
<feature type="repeat" description="WD" evidence="7">
    <location>
        <begin position="404"/>
        <end position="427"/>
    </location>
</feature>
<dbReference type="Pfam" id="PF07281">
    <property type="entry name" value="INSIG"/>
    <property type="match status" value="1"/>
</dbReference>
<dbReference type="EMBL" id="OUUZ01000016">
    <property type="protein sequence ID" value="SPQ26100.1"/>
    <property type="molecule type" value="Genomic_DNA"/>
</dbReference>
<dbReference type="InterPro" id="IPR036322">
    <property type="entry name" value="WD40_repeat_dom_sf"/>
</dbReference>
<gene>
    <name evidence="10" type="ORF">TT172_LOCUS8519</name>
</gene>
<keyword evidence="4" id="KW-0256">Endoplasmic reticulum</keyword>
<dbReference type="InterPro" id="IPR015943">
    <property type="entry name" value="WD40/YVTN_repeat-like_dom_sf"/>
</dbReference>
<keyword evidence="7" id="KW-0853">WD repeat</keyword>
<feature type="transmembrane region" description="Helical" evidence="9">
    <location>
        <begin position="810"/>
        <end position="828"/>
    </location>
</feature>
<evidence type="ECO:0000256" key="1">
    <source>
        <dbReference type="ARBA" id="ARBA00004477"/>
    </source>
</evidence>
<evidence type="ECO:0000256" key="6">
    <source>
        <dbReference type="ARBA" id="ARBA00023136"/>
    </source>
</evidence>
<evidence type="ECO:0000256" key="5">
    <source>
        <dbReference type="ARBA" id="ARBA00022989"/>
    </source>
</evidence>
<evidence type="ECO:0000256" key="3">
    <source>
        <dbReference type="ARBA" id="ARBA00022692"/>
    </source>
</evidence>
<evidence type="ECO:0000256" key="9">
    <source>
        <dbReference type="SAM" id="Phobius"/>
    </source>
</evidence>
<feature type="transmembrane region" description="Helical" evidence="9">
    <location>
        <begin position="699"/>
        <end position="719"/>
    </location>
</feature>
<dbReference type="InterPro" id="IPR001680">
    <property type="entry name" value="WD40_rpt"/>
</dbReference>
<evidence type="ECO:0000313" key="10">
    <source>
        <dbReference type="EMBL" id="SPQ26100.1"/>
    </source>
</evidence>
<feature type="region of interest" description="Disordered" evidence="8">
    <location>
        <begin position="1"/>
        <end position="38"/>
    </location>
</feature>
<dbReference type="Pfam" id="PF00400">
    <property type="entry name" value="WD40"/>
    <property type="match status" value="1"/>
</dbReference>
<dbReference type="SMART" id="SM00320">
    <property type="entry name" value="WD40"/>
    <property type="match status" value="4"/>
</dbReference>
<feature type="transmembrane region" description="Helical" evidence="9">
    <location>
        <begin position="563"/>
        <end position="581"/>
    </location>
</feature>
<evidence type="ECO:0000256" key="8">
    <source>
        <dbReference type="SAM" id="MobiDB-lite"/>
    </source>
</evidence>
<proteinExistence type="inferred from homology"/>
<keyword evidence="5 9" id="KW-1133">Transmembrane helix</keyword>
<feature type="compositionally biased region" description="Acidic residues" evidence="8">
    <location>
        <begin position="463"/>
        <end position="486"/>
    </location>
</feature>
<feature type="compositionally biased region" description="Basic residues" evidence="8">
    <location>
        <begin position="22"/>
        <end position="32"/>
    </location>
</feature>
<protein>
    <submittedName>
        <fullName evidence="10">B2666061-74ed-4b4c-9a52-ff7a1f651a75</fullName>
    </submittedName>
</protein>
<reference evidence="10 11" key="1">
    <citation type="submission" date="2018-04" db="EMBL/GenBank/DDBJ databases">
        <authorList>
            <person name="Huttner S."/>
            <person name="Dainat J."/>
        </authorList>
    </citation>
    <scope>NUCLEOTIDE SEQUENCE [LARGE SCALE GENOMIC DNA]</scope>
</reference>
<feature type="transmembrane region" description="Helical" evidence="9">
    <location>
        <begin position="726"/>
        <end position="743"/>
    </location>
</feature>
<dbReference type="PROSITE" id="PS50082">
    <property type="entry name" value="WD_REPEATS_2"/>
    <property type="match status" value="1"/>
</dbReference>
<evidence type="ECO:0000313" key="11">
    <source>
        <dbReference type="Proteomes" id="UP000289323"/>
    </source>
</evidence>
<dbReference type="InterPro" id="IPR051959">
    <property type="entry name" value="PAK1-Kinase_Regulator"/>
</dbReference>
<evidence type="ECO:0000256" key="2">
    <source>
        <dbReference type="ARBA" id="ARBA00007475"/>
    </source>
</evidence>
<dbReference type="AlphaFoldDB" id="A0A446BUU4"/>
<dbReference type="PANTHER" id="PTHR44675">
    <property type="entry name" value="PAK1 INTERACTING PROTEIN 1"/>
    <property type="match status" value="1"/>
</dbReference>
<feature type="transmembrane region" description="Helical" evidence="9">
    <location>
        <begin position="601"/>
        <end position="621"/>
    </location>
</feature>
<feature type="region of interest" description="Disordered" evidence="8">
    <location>
        <begin position="460"/>
        <end position="554"/>
    </location>
</feature>
<sequence>MVKRKREAAAGADHAETTNSTKKVKAPTKKTPHSSNAFQYSGSGSLTIQIVAGSYDRVLHDNAGAPPKAEFADTFLFNAHNSAIRCLALSPPSAPAPGQSQKVLLATGSTDERINIYNLSAHPPSTRVADEQKLLSSVAPRPILENPKNRELGTLLHHSSNITRLVFPNRSKLLSAAEDSTIAVTRARDWTLLHTFKCPIPKVQGRPSGDTAAKGTAPSGVNDFAVHPSNKIMISVSKGERCMRLWNLTTGKKSRVLNFDKAVLAEIGEGRHSTGEARRILWGSSRGGEDEFAVGFDRDVLVFGMDCVPKCRLMRDTRTKVHELSYVETDGEKEETVLAVSTEDGRVLFFSTAKEDLGEPAEGLTLPVAKLVAQLGGKEAGITGRIKDFTVLPVEAEDGKRMLFIVTGSSDGQVRLWQLDASDLRGTDKEAKQVGQLLGTYGTQNRITCLEAFVMIPRPQGAEESEYEFETESSEDSDDEDEDDADQYFAGRGDPLLSSPDTPLEGPAPRPGLDEETYQLMCQRASSGSASSSSQPRRRNSLAAPPTASSSSPRRRAAAALQLLLRAGLLFVLGVGYGVLVTRLPQQHGRRLAAYESPYEWRYLAFWGAAGVALGSLLPWFDRFWEESTASRQRGGGAPATRKDVAVPGPRAGLIEGVEAPVTEKPSAAAAPRADWALVVRGVGAFVGIVFAIRKLPWASTMQVSLTLALANPFLWYLIDRSKPGFLLSAAVGLAGSVVLMGLNPDVMPAPTANAHLTAAASSSSLGATAANDTASGDSGGAAWGGGNGNAAAAAATSLWGLASQETIETGIWMLSVLFCSCVCFGNIGRRLALNSSAAGRGRWGGVR</sequence>
<comment type="similarity">
    <text evidence="2">Belongs to the INSIG family.</text>
</comment>
<dbReference type="InterPro" id="IPR025929">
    <property type="entry name" value="INSIG_fam"/>
</dbReference>